<name>A0A0L0QS16_VIRPA</name>
<reference evidence="2" key="1">
    <citation type="submission" date="2015-07" db="EMBL/GenBank/DDBJ databases">
        <title>Fjat-10053 dsm26.</title>
        <authorList>
            <person name="Liu B."/>
            <person name="Wang J."/>
            <person name="Zhu Y."/>
            <person name="Liu G."/>
            <person name="Chen Q."/>
            <person name="Chen Z."/>
            <person name="Lan J."/>
            <person name="Che J."/>
            <person name="Ge C."/>
            <person name="Shi H."/>
            <person name="Pan Z."/>
            <person name="Liu X."/>
        </authorList>
    </citation>
    <scope>NUCLEOTIDE SEQUENCE [LARGE SCALE GENOMIC DNA]</scope>
    <source>
        <strain evidence="2">DSM 26</strain>
    </source>
</reference>
<dbReference type="AlphaFoldDB" id="A0A0L0QS16"/>
<accession>A0A0L0QS16</accession>
<dbReference type="PATRIC" id="fig|1473.5.peg.4351"/>
<dbReference type="RefSeq" id="WP_050350782.1">
    <property type="nucleotide sequence ID" value="NZ_BOSN01000004.1"/>
</dbReference>
<dbReference type="OrthoDB" id="2389720at2"/>
<protein>
    <submittedName>
        <fullName evidence="1">Uncharacterized protein</fullName>
    </submittedName>
</protein>
<dbReference type="GeneID" id="66872909"/>
<dbReference type="Proteomes" id="UP000036780">
    <property type="component" value="Unassembled WGS sequence"/>
</dbReference>
<dbReference type="EMBL" id="LGTO01000005">
    <property type="protein sequence ID" value="KNE21357.1"/>
    <property type="molecule type" value="Genomic_DNA"/>
</dbReference>
<comment type="caution">
    <text evidence="1">The sequence shown here is derived from an EMBL/GenBank/DDBJ whole genome shotgun (WGS) entry which is preliminary data.</text>
</comment>
<organism evidence="1 2">
    <name type="scientific">Virgibacillus pantothenticus</name>
    <dbReference type="NCBI Taxonomy" id="1473"/>
    <lineage>
        <taxon>Bacteria</taxon>
        <taxon>Bacillati</taxon>
        <taxon>Bacillota</taxon>
        <taxon>Bacilli</taxon>
        <taxon>Bacillales</taxon>
        <taxon>Bacillaceae</taxon>
        <taxon>Virgibacillus</taxon>
    </lineage>
</organism>
<evidence type="ECO:0000313" key="2">
    <source>
        <dbReference type="Proteomes" id="UP000036780"/>
    </source>
</evidence>
<sequence>MIITSSYQELIDAKRAIAAFKATKPEEYRQFQRIIHLTRQLQFNFQYMGCLIMGEDSSKYRPQVNDDYILTVYNREVGKLKADPKAKDIKALLSAYKQIGYGKLCELILGKKPISLVGPAVV</sequence>
<keyword evidence="2" id="KW-1185">Reference proteome</keyword>
<gene>
    <name evidence="1" type="ORF">AFK71_06715</name>
</gene>
<proteinExistence type="predicted"/>
<evidence type="ECO:0000313" key="1">
    <source>
        <dbReference type="EMBL" id="KNE21357.1"/>
    </source>
</evidence>